<sequence>MATLYHHVTPQLSSLSFSHHSQPSSISFLLYRSCFHLIPTRRSCDVKQSIVCRVSTKKSSSRKIMSDADLCNSIREFVASVGLPEGHVPSTKELAEHGRKDLANIVRRRGYKFIKDLLASSSEIAMEGFDLHDNMNDEQNGIYVKGTGQEGQVNDLNDNSADSLVMNDGSTGNSLVMEYESAINSDDHSEMSGESPPYLHENVNDTIEESDFPVMNDVSDTGEKSVTEGEPRSSSNAQNHGSTEALLSFQEKVENFMKYGQLDTAEDDFGSDLEIDGDKEGESSTSEKNLVEDELVSQSEADTRHLAYVDNNIMGLNGTLVAPRLVASDSTWDYLSTQGETTVDIDEDMNKPFKVENGHEINRLERMLHQKELKLSQLKEEVEKEKQALLVLQTKAENEISKAQKLISAKDAELHAAEESLSGLVEAKIQYSGEGQMVEMAGSFNGWHQTIKMEPQSSSATLEPIGSRKSRFWSTTLWLYPGVYEIKFIVDGQWKIDPQRESTIKGGIENNILRVDR</sequence>
<feature type="domain" description="AMP-activated protein kinase glycogen-binding" evidence="3">
    <location>
        <begin position="426"/>
        <end position="516"/>
    </location>
</feature>
<dbReference type="Gene3D" id="2.60.40.10">
    <property type="entry name" value="Immunoglobulins"/>
    <property type="match status" value="1"/>
</dbReference>
<feature type="compositionally biased region" description="Polar residues" evidence="2">
    <location>
        <begin position="232"/>
        <end position="242"/>
    </location>
</feature>
<evidence type="ECO:0000313" key="4">
    <source>
        <dbReference type="EMBL" id="KAJ8426321.1"/>
    </source>
</evidence>
<name>A0A9Q1JMG3_9CARY</name>
<dbReference type="Proteomes" id="UP001153076">
    <property type="component" value="Unassembled WGS sequence"/>
</dbReference>
<keyword evidence="5" id="KW-1185">Reference proteome</keyword>
<feature type="coiled-coil region" evidence="1">
    <location>
        <begin position="361"/>
        <end position="399"/>
    </location>
</feature>
<evidence type="ECO:0000256" key="2">
    <source>
        <dbReference type="SAM" id="MobiDB-lite"/>
    </source>
</evidence>
<keyword evidence="1" id="KW-0175">Coiled coil</keyword>
<dbReference type="AlphaFoldDB" id="A0A9Q1JMG3"/>
<proteinExistence type="predicted"/>
<feature type="region of interest" description="Disordered" evidence="2">
    <location>
        <begin position="267"/>
        <end position="293"/>
    </location>
</feature>
<evidence type="ECO:0000313" key="5">
    <source>
        <dbReference type="Proteomes" id="UP001153076"/>
    </source>
</evidence>
<gene>
    <name evidence="4" type="ORF">Cgig2_011753</name>
</gene>
<dbReference type="EMBL" id="JAKOGI010001312">
    <property type="protein sequence ID" value="KAJ8426321.1"/>
    <property type="molecule type" value="Genomic_DNA"/>
</dbReference>
<reference evidence="4" key="1">
    <citation type="submission" date="2022-04" db="EMBL/GenBank/DDBJ databases">
        <title>Carnegiea gigantea Genome sequencing and assembly v2.</title>
        <authorList>
            <person name="Copetti D."/>
            <person name="Sanderson M.J."/>
            <person name="Burquez A."/>
            <person name="Wojciechowski M.F."/>
        </authorList>
    </citation>
    <scope>NUCLEOTIDE SEQUENCE</scope>
    <source>
        <strain evidence="4">SGP5-SGP5p</strain>
        <tissue evidence="4">Aerial part</tissue>
    </source>
</reference>
<dbReference type="InterPro" id="IPR032640">
    <property type="entry name" value="AMPK1_CBM"/>
</dbReference>
<dbReference type="GO" id="GO:0009507">
    <property type="term" value="C:chloroplast"/>
    <property type="evidence" value="ECO:0007669"/>
    <property type="project" value="UniProtKB-ARBA"/>
</dbReference>
<dbReference type="PANTHER" id="PTHR47434">
    <property type="entry name" value="PROTEIN PTST HOMOLOG 3, CHLOROPLASTIC"/>
    <property type="match status" value="1"/>
</dbReference>
<feature type="compositionally biased region" description="Basic and acidic residues" evidence="2">
    <location>
        <begin position="221"/>
        <end position="231"/>
    </location>
</feature>
<feature type="region of interest" description="Disordered" evidence="2">
    <location>
        <begin position="212"/>
        <end position="243"/>
    </location>
</feature>
<comment type="caution">
    <text evidence="4">The sequence shown here is derived from an EMBL/GenBank/DDBJ whole genome shotgun (WGS) entry which is preliminary data.</text>
</comment>
<protein>
    <recommendedName>
        <fullName evidence="3">AMP-activated protein kinase glycogen-binding domain-containing protein</fullName>
    </recommendedName>
</protein>
<evidence type="ECO:0000256" key="1">
    <source>
        <dbReference type="SAM" id="Coils"/>
    </source>
</evidence>
<dbReference type="CDD" id="cd02859">
    <property type="entry name" value="E_set_AMPKbeta_like_N"/>
    <property type="match status" value="1"/>
</dbReference>
<dbReference type="PANTHER" id="PTHR47434:SF2">
    <property type="entry name" value="PROTEIN PTST HOMOLOG 3, CHLOROPLASTIC"/>
    <property type="match status" value="1"/>
</dbReference>
<evidence type="ECO:0000259" key="3">
    <source>
        <dbReference type="Pfam" id="PF16561"/>
    </source>
</evidence>
<dbReference type="OrthoDB" id="531008at2759"/>
<dbReference type="Pfam" id="PF16561">
    <property type="entry name" value="AMPK1_CBM"/>
    <property type="match status" value="1"/>
</dbReference>
<organism evidence="4 5">
    <name type="scientific">Carnegiea gigantea</name>
    <dbReference type="NCBI Taxonomy" id="171969"/>
    <lineage>
        <taxon>Eukaryota</taxon>
        <taxon>Viridiplantae</taxon>
        <taxon>Streptophyta</taxon>
        <taxon>Embryophyta</taxon>
        <taxon>Tracheophyta</taxon>
        <taxon>Spermatophyta</taxon>
        <taxon>Magnoliopsida</taxon>
        <taxon>eudicotyledons</taxon>
        <taxon>Gunneridae</taxon>
        <taxon>Pentapetalae</taxon>
        <taxon>Caryophyllales</taxon>
        <taxon>Cactineae</taxon>
        <taxon>Cactaceae</taxon>
        <taxon>Cactoideae</taxon>
        <taxon>Echinocereeae</taxon>
        <taxon>Carnegiea</taxon>
    </lineage>
</organism>
<dbReference type="SUPFAM" id="SSF81296">
    <property type="entry name" value="E set domains"/>
    <property type="match status" value="1"/>
</dbReference>
<dbReference type="InterPro" id="IPR013783">
    <property type="entry name" value="Ig-like_fold"/>
</dbReference>
<dbReference type="InterPro" id="IPR014756">
    <property type="entry name" value="Ig_E-set"/>
</dbReference>
<accession>A0A9Q1JMG3</accession>